<protein>
    <submittedName>
        <fullName evidence="3">Putative methyltransferase</fullName>
        <ecNumber evidence="3">2.1.1.-</ecNumber>
    </submittedName>
</protein>
<dbReference type="Proteomes" id="UP000011863">
    <property type="component" value="Chromosome"/>
</dbReference>
<keyword evidence="3" id="KW-0489">Methyltransferase</keyword>
<proteinExistence type="predicted"/>
<dbReference type="GO" id="GO:0032259">
    <property type="term" value="P:methylation"/>
    <property type="evidence" value="ECO:0007669"/>
    <property type="project" value="UniProtKB-KW"/>
</dbReference>
<dbReference type="InterPro" id="IPR013216">
    <property type="entry name" value="Methyltransf_11"/>
</dbReference>
<feature type="domain" description="Methyltransferase type 11" evidence="2">
    <location>
        <begin position="18"/>
        <end position="120"/>
    </location>
</feature>
<dbReference type="InterPro" id="IPR029063">
    <property type="entry name" value="SAM-dependent_MTases_sf"/>
</dbReference>
<evidence type="ECO:0000259" key="2">
    <source>
        <dbReference type="Pfam" id="PF08241"/>
    </source>
</evidence>
<evidence type="ECO:0000313" key="4">
    <source>
        <dbReference type="Proteomes" id="UP000011863"/>
    </source>
</evidence>
<keyword evidence="1 3" id="KW-0808">Transferase</keyword>
<dbReference type="OrthoDB" id="9810247at2"/>
<dbReference type="Pfam" id="PF08241">
    <property type="entry name" value="Methyltransf_11"/>
    <property type="match status" value="1"/>
</dbReference>
<dbReference type="AlphaFoldDB" id="A0A6C7E3D3"/>
<dbReference type="EMBL" id="AP012057">
    <property type="protein sequence ID" value="BAN01240.1"/>
    <property type="molecule type" value="Genomic_DNA"/>
</dbReference>
<reference evidence="3 4" key="1">
    <citation type="journal article" date="2013" name="Int. J. Syst. Evol. Microbiol.">
        <title>Ilumatobacter nonamiense sp. nov. and Ilumatobacter coccineum sp. nov., isolated from seashore sand.</title>
        <authorList>
            <person name="Matsumoto A."/>
            <person name="Kasai H."/>
            <person name="Matsuo Y."/>
            <person name="Shizuri Y."/>
            <person name="Ichikawa N."/>
            <person name="Fujita N."/>
            <person name="Omura S."/>
            <person name="Takahashi Y."/>
        </authorList>
    </citation>
    <scope>NUCLEOTIDE SEQUENCE [LARGE SCALE GENOMIC DNA]</scope>
    <source>
        <strain evidence="4">NBRC 103263 / KCTC 29153 / YM16-304</strain>
    </source>
</reference>
<keyword evidence="4" id="KW-1185">Reference proteome</keyword>
<dbReference type="EC" id="2.1.1.-" evidence="3"/>
<name>A0A6C7E3D3_ILUCY</name>
<evidence type="ECO:0000256" key="1">
    <source>
        <dbReference type="ARBA" id="ARBA00022679"/>
    </source>
</evidence>
<gene>
    <name evidence="3" type="ORF">YM304_09260</name>
</gene>
<dbReference type="RefSeq" id="WP_015440487.1">
    <property type="nucleotide sequence ID" value="NC_020520.1"/>
</dbReference>
<dbReference type="GO" id="GO:0008757">
    <property type="term" value="F:S-adenosylmethionine-dependent methyltransferase activity"/>
    <property type="evidence" value="ECO:0007669"/>
    <property type="project" value="InterPro"/>
</dbReference>
<evidence type="ECO:0000313" key="3">
    <source>
        <dbReference type="EMBL" id="BAN01240.1"/>
    </source>
</evidence>
<accession>A0A6C7E3D3</accession>
<dbReference type="InterPro" id="IPR050447">
    <property type="entry name" value="Erg6_SMT_methyltransf"/>
</dbReference>
<dbReference type="KEGG" id="aym:YM304_09260"/>
<dbReference type="SUPFAM" id="SSF53335">
    <property type="entry name" value="S-adenosyl-L-methionine-dependent methyltransferases"/>
    <property type="match status" value="1"/>
</dbReference>
<sequence length="248" mass="27291">MLTIRFDRLGLQPGHRVLDVGAGFGRHVFECARRGADVVALDYAEDEVVETRATLGAMVDAGEIDIERFKGVLRGDATRLPFDDDSFDIVITSEVLEHIQDDVAAIAEMFRVLKPGGMFAATVPAWGPEKINWMLSDEYHAPKSVGGHVRIYSKTELSAKLRSAGLDVRGTHRAHALHSPYWWLKCAVGPRNDDHPLVAKYRKFLEWDIVEQPTSTKIAEKVLSPALGKSIVFYAHKPASASADSAAA</sequence>
<dbReference type="Gene3D" id="3.40.50.150">
    <property type="entry name" value="Vaccinia Virus protein VP39"/>
    <property type="match status" value="1"/>
</dbReference>
<dbReference type="PANTHER" id="PTHR44068">
    <property type="entry name" value="ZGC:194242"/>
    <property type="match status" value="1"/>
</dbReference>
<dbReference type="PANTHER" id="PTHR44068:SF11">
    <property type="entry name" value="GERANYL DIPHOSPHATE 2-C-METHYLTRANSFERASE"/>
    <property type="match status" value="1"/>
</dbReference>
<dbReference type="CDD" id="cd02440">
    <property type="entry name" value="AdoMet_MTases"/>
    <property type="match status" value="1"/>
</dbReference>
<organism evidence="3 4">
    <name type="scientific">Ilumatobacter coccineus (strain NBRC 103263 / KCTC 29153 / YM16-304)</name>
    <dbReference type="NCBI Taxonomy" id="1313172"/>
    <lineage>
        <taxon>Bacteria</taxon>
        <taxon>Bacillati</taxon>
        <taxon>Actinomycetota</taxon>
        <taxon>Acidimicrobiia</taxon>
        <taxon>Acidimicrobiales</taxon>
        <taxon>Ilumatobacteraceae</taxon>
        <taxon>Ilumatobacter</taxon>
    </lineage>
</organism>